<evidence type="ECO:0000259" key="1">
    <source>
        <dbReference type="Pfam" id="PF10988"/>
    </source>
</evidence>
<comment type="caution">
    <text evidence="2">The sequence shown here is derived from an EMBL/GenBank/DDBJ whole genome shotgun (WGS) entry which is preliminary data.</text>
</comment>
<gene>
    <name evidence="2" type="ORF">FGF67_00735</name>
</gene>
<accession>A0A5C4SRN9</accession>
<protein>
    <submittedName>
        <fullName evidence="2">DUF2807 domain-containing protein</fullName>
    </submittedName>
</protein>
<evidence type="ECO:0000313" key="3">
    <source>
        <dbReference type="Proteomes" id="UP000308713"/>
    </source>
</evidence>
<organism evidence="2 3">
    <name type="scientific">Allotamlana fucoidanivorans</name>
    <dbReference type="NCBI Taxonomy" id="2583814"/>
    <lineage>
        <taxon>Bacteria</taxon>
        <taxon>Pseudomonadati</taxon>
        <taxon>Bacteroidota</taxon>
        <taxon>Flavobacteriia</taxon>
        <taxon>Flavobacteriales</taxon>
        <taxon>Flavobacteriaceae</taxon>
        <taxon>Allotamlana</taxon>
    </lineage>
</organism>
<dbReference type="AlphaFoldDB" id="A0A5C4SRN9"/>
<proteinExistence type="predicted"/>
<dbReference type="Proteomes" id="UP000308713">
    <property type="component" value="Unassembled WGS sequence"/>
</dbReference>
<feature type="domain" description="Putative auto-transporter adhesin head GIN" evidence="1">
    <location>
        <begin position="29"/>
        <end position="208"/>
    </location>
</feature>
<reference evidence="2 3" key="1">
    <citation type="submission" date="2019-05" db="EMBL/GenBank/DDBJ databases">
        <title>Tamlana fucoidanivorans sp. nov., isolated from the surface of algae collected from Fujian province in China.</title>
        <authorList>
            <person name="Li J."/>
        </authorList>
    </citation>
    <scope>NUCLEOTIDE SEQUENCE [LARGE SCALE GENOMIC DNA]</scope>
    <source>
        <strain evidence="2 3">CW2-9</strain>
    </source>
</reference>
<dbReference type="InterPro" id="IPR021255">
    <property type="entry name" value="DUF2807"/>
</dbReference>
<dbReference type="RefSeq" id="WP_139694542.1">
    <property type="nucleotide sequence ID" value="NZ_CP074074.1"/>
</dbReference>
<dbReference type="Pfam" id="PF10988">
    <property type="entry name" value="DUF2807"/>
    <property type="match status" value="1"/>
</dbReference>
<name>A0A5C4SRN9_9FLAO</name>
<evidence type="ECO:0000313" key="2">
    <source>
        <dbReference type="EMBL" id="TNJ47080.1"/>
    </source>
</evidence>
<sequence length="226" mass="24704">MIRYIFIITLVCLSIKSTAQDAIQKAVGEFSELKVYDLIQLQLVPADDNRIVIQGENKNSVIVTNKNGKLKVKMNIEKAFNGSETKVVLYYSKLDIIDVNEGAQVTSDYTIKQFDLILKAQEGGIIDVPFETTYTEIKAVTGGIVYAKGLAKNQRITLLTGGSYMGEHLVTENTEVSISAAGEAHVNGSKLVDVKIRAGGDVFIYGNPETITENTALGGRVKRINE</sequence>
<dbReference type="OrthoDB" id="704821at2"/>
<dbReference type="EMBL" id="VDCS01000001">
    <property type="protein sequence ID" value="TNJ47080.1"/>
    <property type="molecule type" value="Genomic_DNA"/>
</dbReference>
<dbReference type="Gene3D" id="2.160.20.120">
    <property type="match status" value="1"/>
</dbReference>
<keyword evidence="3" id="KW-1185">Reference proteome</keyword>